<keyword evidence="2" id="KW-1185">Reference proteome</keyword>
<reference evidence="2" key="1">
    <citation type="submission" date="2015-06" db="EMBL/GenBank/DDBJ databases">
        <title>Expansion of signal transduction pathways in fungi by whole-genome duplication.</title>
        <authorList>
            <consortium name="DOE Joint Genome Institute"/>
            <person name="Corrochano L.M."/>
            <person name="Kuo A."/>
            <person name="Marcet-Houben M."/>
            <person name="Polaino S."/>
            <person name="Salamov A."/>
            <person name="Villalobos J.M."/>
            <person name="Alvarez M.I."/>
            <person name="Avalos J."/>
            <person name="Benito E.P."/>
            <person name="Benoit I."/>
            <person name="Burger G."/>
            <person name="Camino L.P."/>
            <person name="Canovas D."/>
            <person name="Cerda-Olmedo E."/>
            <person name="Cheng J.-F."/>
            <person name="Dominguez A."/>
            <person name="Elias M."/>
            <person name="Eslava A.P."/>
            <person name="Glaser F."/>
            <person name="Grimwood J."/>
            <person name="Gutierrez G."/>
            <person name="Heitman J."/>
            <person name="Henrissat B."/>
            <person name="Iturriaga E.A."/>
            <person name="Lang B.F."/>
            <person name="Lavin J.L."/>
            <person name="Lee S."/>
            <person name="Li W."/>
            <person name="Lindquist E."/>
            <person name="Lopez-Garcia S."/>
            <person name="Luque E.M."/>
            <person name="Marcos A.T."/>
            <person name="Martin J."/>
            <person name="McCluskey K."/>
            <person name="Medina H.R."/>
            <person name="Miralles-Duran A."/>
            <person name="Miyazaki A."/>
            <person name="Munoz-Torres E."/>
            <person name="Oguiza J.A."/>
            <person name="Ohm R."/>
            <person name="Olmedo M."/>
            <person name="Orejas M."/>
            <person name="Ortiz-Castellanos L."/>
            <person name="Pisabarro A.G."/>
            <person name="Rodriguez-Romero J."/>
            <person name="Ruiz-Herrera J."/>
            <person name="Ruiz-Vazquez R."/>
            <person name="Sanz C."/>
            <person name="Schackwitz W."/>
            <person name="Schmutz J."/>
            <person name="Shahriari M."/>
            <person name="Shelest E."/>
            <person name="Silva-Franco F."/>
            <person name="Soanes D."/>
            <person name="Syed K."/>
            <person name="Tagua V.G."/>
            <person name="Talbot N.J."/>
            <person name="Thon M."/>
            <person name="De vries R.P."/>
            <person name="Wiebenga A."/>
            <person name="Yadav J.S."/>
            <person name="Braun E.L."/>
            <person name="Baker S."/>
            <person name="Garre V."/>
            <person name="Horwitz B."/>
            <person name="Torres-Martinez S."/>
            <person name="Idnurm A."/>
            <person name="Herrera-Estrella A."/>
            <person name="Gabaldon T."/>
            <person name="Grigoriev I.V."/>
        </authorList>
    </citation>
    <scope>NUCLEOTIDE SEQUENCE [LARGE SCALE GENOMIC DNA]</scope>
    <source>
        <strain evidence="2">NRRL 1555(-)</strain>
    </source>
</reference>
<organism evidence="1 2">
    <name type="scientific">Phycomyces blakesleeanus (strain ATCC 8743b / DSM 1359 / FGSC 10004 / NBRC 33097 / NRRL 1555)</name>
    <dbReference type="NCBI Taxonomy" id="763407"/>
    <lineage>
        <taxon>Eukaryota</taxon>
        <taxon>Fungi</taxon>
        <taxon>Fungi incertae sedis</taxon>
        <taxon>Mucoromycota</taxon>
        <taxon>Mucoromycotina</taxon>
        <taxon>Mucoromycetes</taxon>
        <taxon>Mucorales</taxon>
        <taxon>Phycomycetaceae</taxon>
        <taxon>Phycomyces</taxon>
    </lineage>
</organism>
<accession>A0A162ZBJ9</accession>
<dbReference type="VEuPathDB" id="FungiDB:PHYBLDRAFT_153340"/>
<name>A0A162ZBJ9_PHYB8</name>
<dbReference type="EMBL" id="KV441009">
    <property type="protein sequence ID" value="OAD65651.1"/>
    <property type="molecule type" value="Genomic_DNA"/>
</dbReference>
<evidence type="ECO:0000313" key="2">
    <source>
        <dbReference type="Proteomes" id="UP000077315"/>
    </source>
</evidence>
<gene>
    <name evidence="1" type="ORF">PHYBLDRAFT_153340</name>
</gene>
<dbReference type="InParanoid" id="A0A162ZBJ9"/>
<dbReference type="GeneID" id="28994023"/>
<dbReference type="RefSeq" id="XP_018283691.1">
    <property type="nucleotide sequence ID" value="XM_018433117.1"/>
</dbReference>
<dbReference type="Proteomes" id="UP000077315">
    <property type="component" value="Unassembled WGS sequence"/>
</dbReference>
<evidence type="ECO:0008006" key="3">
    <source>
        <dbReference type="Google" id="ProtNLM"/>
    </source>
</evidence>
<sequence length="341" mass="38291">MTKHIPTAPRRPNLCMNAVLNSTIAGVVAPIDTPTPEVAVDTAPKVQVAVTPMDHVLTLLAANNVLMQSLQENAKGVTDAITHLKNGLDLSNKTNEFWKNSVLQLMTENAEIKKAMTSQNSVIPSAVPVDFSSSMDDDLDLGAKHHPSISQLINSYIKKPNFVSTDLLKVAENNNRSAWSITGTYGDKYNKTFALALFKYQRPQRCCTNVSKSVIMNIIKNHYQNQVRVFQISAEKIMARNKAGRRRNRKKTLLDRCIITYQTYREAIHEGMNQYDSRNILSIDVMSDGKSDKDNKLQTFIITIDKLTVICLKKNSESLKKRIRYEKEVSIPKNLAVTLPD</sequence>
<protein>
    <recommendedName>
        <fullName evidence="3">Homeodomain-like DNA binding domain-containing transcription factor</fullName>
    </recommendedName>
</protein>
<proteinExistence type="predicted"/>
<evidence type="ECO:0000313" key="1">
    <source>
        <dbReference type="EMBL" id="OAD65651.1"/>
    </source>
</evidence>
<dbReference type="AlphaFoldDB" id="A0A162ZBJ9"/>